<proteinExistence type="predicted"/>
<keyword evidence="3" id="KW-0677">Repeat</keyword>
<keyword evidence="2" id="KW-0732">Signal</keyword>
<evidence type="ECO:0000313" key="8">
    <source>
        <dbReference type="Proteomes" id="UP000475862"/>
    </source>
</evidence>
<feature type="non-terminal residue" evidence="7">
    <location>
        <position position="1"/>
    </location>
</feature>
<evidence type="ECO:0000256" key="2">
    <source>
        <dbReference type="ARBA" id="ARBA00022729"/>
    </source>
</evidence>
<accession>A0A6G0T9G3</accession>
<dbReference type="GO" id="GO:0071944">
    <property type="term" value="C:cell periphery"/>
    <property type="evidence" value="ECO:0007669"/>
    <property type="project" value="UniProtKB-ARBA"/>
</dbReference>
<sequence length="622" mass="71133">LPNQELVLKLSRDTKSDRRQSKDNDSMSLAVKKRRNFGTGAERRPWQRGKAAAAMSTVATLALAWLQQFGCCEAAAAVNGTVYDAVGPPPFVHPAWMDVGGNATSVGRVDVCALNACEAYVRMRDDLANAVRPINDKLRGEDGGRGGVAGDRGALLEARLQRLDRRLRSVEQPGEYIMFYNSTRIPINPFWTITSGVSRWKRCNYGPCKCRTETHSVSCWRKDFEEIPPGQILPYDVSAIDLSTNSIVSLHKDTFKGLTNLTELDLTDNDIDYVPTAIFNTLENLTKLRFHRNHLIEVPLLFKRNTKIQILDMSMNHIKQLPETLFQSTKNLVLLHLYGNKIEVFPKSIFKDLNKLEDLDLSANSLLEISSDIFRGVSSLKRLKLQENQLQQLPLGVFDDVEYLEVLSLRNNRISFIRPGLFNNMRRLVYLDLTENWINLLNGNEFTDLVALNELHLGQNYLEFIPERTFKNLASLEKLYLFSNNIQQLDVNSFYGLKNLSSLFLNNNVLKIIDDRLFEPLMNLRKLHIDSNKFQFLPNDCFNHLPKLESLKLSKNPWHCDCTILYLARWLRANRQKVWDSNPTCRGPRDLGGKPVEDMTFEDLCDGQWASMVKLTPRVPIR</sequence>
<dbReference type="InterPro" id="IPR003591">
    <property type="entry name" value="Leu-rich_rpt_typical-subtyp"/>
</dbReference>
<evidence type="ECO:0000256" key="3">
    <source>
        <dbReference type="ARBA" id="ARBA00022737"/>
    </source>
</evidence>
<dbReference type="Proteomes" id="UP000475862">
    <property type="component" value="Unassembled WGS sequence"/>
</dbReference>
<dbReference type="PANTHER" id="PTHR24366">
    <property type="entry name" value="IG(IMMUNOGLOBULIN) AND LRR(LEUCINE RICH REPEAT) DOMAINS"/>
    <property type="match status" value="1"/>
</dbReference>
<evidence type="ECO:0000256" key="4">
    <source>
        <dbReference type="ARBA" id="ARBA00023180"/>
    </source>
</evidence>
<evidence type="ECO:0000256" key="1">
    <source>
        <dbReference type="ARBA" id="ARBA00022614"/>
    </source>
</evidence>
<feature type="domain" description="LRRCT" evidence="6">
    <location>
        <begin position="556"/>
        <end position="606"/>
    </location>
</feature>
<dbReference type="AlphaFoldDB" id="A0A6G0T9G3"/>
<dbReference type="InterPro" id="IPR000483">
    <property type="entry name" value="Cys-rich_flank_reg_C"/>
</dbReference>
<dbReference type="Gene3D" id="3.80.10.10">
    <property type="entry name" value="Ribonuclease Inhibitor"/>
    <property type="match status" value="3"/>
</dbReference>
<dbReference type="FunFam" id="3.80.10.10:FF:001164">
    <property type="entry name" value="GH01279p"/>
    <property type="match status" value="1"/>
</dbReference>
<dbReference type="InterPro" id="IPR001611">
    <property type="entry name" value="Leu-rich_rpt"/>
</dbReference>
<protein>
    <recommendedName>
        <fullName evidence="6">LRRCT domain-containing protein</fullName>
    </recommendedName>
</protein>
<dbReference type="OrthoDB" id="2013775at2759"/>
<dbReference type="SMART" id="SM00369">
    <property type="entry name" value="LRR_TYP"/>
    <property type="match status" value="12"/>
</dbReference>
<dbReference type="FunFam" id="3.80.10.10:FF:000770">
    <property type="entry name" value="Uncharacterized protein"/>
    <property type="match status" value="1"/>
</dbReference>
<organism evidence="7 8">
    <name type="scientific">Aphis glycines</name>
    <name type="common">Soybean aphid</name>
    <dbReference type="NCBI Taxonomy" id="307491"/>
    <lineage>
        <taxon>Eukaryota</taxon>
        <taxon>Metazoa</taxon>
        <taxon>Ecdysozoa</taxon>
        <taxon>Arthropoda</taxon>
        <taxon>Hexapoda</taxon>
        <taxon>Insecta</taxon>
        <taxon>Pterygota</taxon>
        <taxon>Neoptera</taxon>
        <taxon>Paraneoptera</taxon>
        <taxon>Hemiptera</taxon>
        <taxon>Sternorrhyncha</taxon>
        <taxon>Aphidomorpha</taxon>
        <taxon>Aphidoidea</taxon>
        <taxon>Aphididae</taxon>
        <taxon>Aphidini</taxon>
        <taxon>Aphis</taxon>
        <taxon>Aphis</taxon>
    </lineage>
</organism>
<dbReference type="SUPFAM" id="SSF52058">
    <property type="entry name" value="L domain-like"/>
    <property type="match status" value="1"/>
</dbReference>
<evidence type="ECO:0000259" key="6">
    <source>
        <dbReference type="SMART" id="SM00082"/>
    </source>
</evidence>
<evidence type="ECO:0000256" key="5">
    <source>
        <dbReference type="SAM" id="MobiDB-lite"/>
    </source>
</evidence>
<keyword evidence="8" id="KW-1185">Reference proteome</keyword>
<dbReference type="PANTHER" id="PTHR24366:SF96">
    <property type="entry name" value="LEUCINE RICH REPEAT CONTAINING 53"/>
    <property type="match status" value="1"/>
</dbReference>
<dbReference type="EMBL" id="VYZN01000053">
    <property type="protein sequence ID" value="KAE9527262.1"/>
    <property type="molecule type" value="Genomic_DNA"/>
</dbReference>
<reference evidence="7 8" key="1">
    <citation type="submission" date="2019-08" db="EMBL/GenBank/DDBJ databases">
        <title>The genome of the soybean aphid Biotype 1, its phylome, world population structure and adaptation to the North American continent.</title>
        <authorList>
            <person name="Giordano R."/>
            <person name="Donthu R.K."/>
            <person name="Hernandez A.G."/>
            <person name="Wright C.L."/>
            <person name="Zimin A.V."/>
        </authorList>
    </citation>
    <scope>NUCLEOTIDE SEQUENCE [LARGE SCALE GENOMIC DNA]</scope>
    <source>
        <tissue evidence="7">Whole aphids</tissue>
    </source>
</reference>
<dbReference type="InterPro" id="IPR032675">
    <property type="entry name" value="LRR_dom_sf"/>
</dbReference>
<keyword evidence="4" id="KW-0325">Glycoprotein</keyword>
<dbReference type="Pfam" id="PF13855">
    <property type="entry name" value="LRR_8"/>
    <property type="match status" value="4"/>
</dbReference>
<dbReference type="SMART" id="SM00082">
    <property type="entry name" value="LRRCT"/>
    <property type="match status" value="1"/>
</dbReference>
<feature type="region of interest" description="Disordered" evidence="5">
    <location>
        <begin position="12"/>
        <end position="44"/>
    </location>
</feature>
<dbReference type="PROSITE" id="PS51450">
    <property type="entry name" value="LRR"/>
    <property type="match status" value="1"/>
</dbReference>
<name>A0A6G0T9G3_APHGL</name>
<keyword evidence="1" id="KW-0433">Leucine-rich repeat</keyword>
<comment type="caution">
    <text evidence="7">The sequence shown here is derived from an EMBL/GenBank/DDBJ whole genome shotgun (WGS) entry which is preliminary data.</text>
</comment>
<feature type="compositionally biased region" description="Basic and acidic residues" evidence="5">
    <location>
        <begin position="12"/>
        <end position="25"/>
    </location>
</feature>
<evidence type="ECO:0000313" key="7">
    <source>
        <dbReference type="EMBL" id="KAE9527262.1"/>
    </source>
</evidence>
<gene>
    <name evidence="7" type="ORF">AGLY_012960</name>
</gene>